<name>A0A1J1J5B9_9DIPT</name>
<keyword evidence="2" id="KW-1185">Reference proteome</keyword>
<sequence length="134" mass="15559">LCDLCAVVDDLAIWQHCPAIKKRFVLTTSVYTCLESINLLSNEKLLFDKDETMRLFMHNLLDIANKQLNKFHVAQYIRKMLTRAQELNCALVSHSGADKKINILESFVYFLLVNELTTEKFLSNVQRSYEISKE</sequence>
<accession>A0A1J1J5B9</accession>
<proteinExistence type="predicted"/>
<evidence type="ECO:0000313" key="1">
    <source>
        <dbReference type="EMBL" id="CRL06996.1"/>
    </source>
</evidence>
<protein>
    <submittedName>
        <fullName evidence="1">CLUMA_CG020020, isoform A</fullName>
    </submittedName>
</protein>
<dbReference type="AlphaFoldDB" id="A0A1J1J5B9"/>
<dbReference type="Proteomes" id="UP000183832">
    <property type="component" value="Unassembled WGS sequence"/>
</dbReference>
<organism evidence="1 2">
    <name type="scientific">Clunio marinus</name>
    <dbReference type="NCBI Taxonomy" id="568069"/>
    <lineage>
        <taxon>Eukaryota</taxon>
        <taxon>Metazoa</taxon>
        <taxon>Ecdysozoa</taxon>
        <taxon>Arthropoda</taxon>
        <taxon>Hexapoda</taxon>
        <taxon>Insecta</taxon>
        <taxon>Pterygota</taxon>
        <taxon>Neoptera</taxon>
        <taxon>Endopterygota</taxon>
        <taxon>Diptera</taxon>
        <taxon>Nematocera</taxon>
        <taxon>Chironomoidea</taxon>
        <taxon>Chironomidae</taxon>
        <taxon>Clunio</taxon>
    </lineage>
</organism>
<feature type="non-terminal residue" evidence="1">
    <location>
        <position position="1"/>
    </location>
</feature>
<evidence type="ECO:0000313" key="2">
    <source>
        <dbReference type="Proteomes" id="UP000183832"/>
    </source>
</evidence>
<gene>
    <name evidence="1" type="ORF">CLUMA_CG020020</name>
</gene>
<reference evidence="1 2" key="1">
    <citation type="submission" date="2015-04" db="EMBL/GenBank/DDBJ databases">
        <authorList>
            <person name="Syromyatnikov M.Y."/>
            <person name="Popov V.N."/>
        </authorList>
    </citation>
    <scope>NUCLEOTIDE SEQUENCE [LARGE SCALE GENOMIC DNA]</scope>
</reference>
<dbReference type="EMBL" id="CVRI01000069">
    <property type="protein sequence ID" value="CRL06996.1"/>
    <property type="molecule type" value="Genomic_DNA"/>
</dbReference>